<dbReference type="STRING" id="400682.A0A1X7ULY8"/>
<evidence type="ECO:0000313" key="4">
    <source>
        <dbReference type="EnsemblMetazoa" id="Aqu2.1.28788_001"/>
    </source>
</evidence>
<dbReference type="Pfam" id="PF21794">
    <property type="entry name" value="RAD51D_N"/>
    <property type="match status" value="1"/>
</dbReference>
<dbReference type="PROSITE" id="PS50162">
    <property type="entry name" value="RECA_2"/>
    <property type="match status" value="1"/>
</dbReference>
<evidence type="ECO:0000256" key="1">
    <source>
        <dbReference type="ARBA" id="ARBA00004123"/>
    </source>
</evidence>
<dbReference type="InterPro" id="IPR048943">
    <property type="entry name" value="RAD51D_N"/>
</dbReference>
<keyword evidence="5" id="KW-1185">Reference proteome</keyword>
<dbReference type="GO" id="GO:0007131">
    <property type="term" value="P:reciprocal meiotic recombination"/>
    <property type="evidence" value="ECO:0007669"/>
    <property type="project" value="TreeGrafter"/>
</dbReference>
<dbReference type="InterPro" id="IPR013632">
    <property type="entry name" value="Rad51_C"/>
</dbReference>
<dbReference type="GO" id="GO:0005815">
    <property type="term" value="C:microtubule organizing center"/>
    <property type="evidence" value="ECO:0007669"/>
    <property type="project" value="TreeGrafter"/>
</dbReference>
<evidence type="ECO:0000256" key="2">
    <source>
        <dbReference type="ARBA" id="ARBA00023242"/>
    </source>
</evidence>
<dbReference type="EnsemblMetazoa" id="Aqu2.1.28788_001">
    <property type="protein sequence ID" value="Aqu2.1.28788_001"/>
    <property type="gene ID" value="Aqu2.1.28788"/>
</dbReference>
<dbReference type="Gene3D" id="3.40.50.300">
    <property type="entry name" value="P-loop containing nucleotide triphosphate hydrolases"/>
    <property type="match status" value="1"/>
</dbReference>
<dbReference type="GO" id="GO:0140664">
    <property type="term" value="F:ATP-dependent DNA damage sensor activity"/>
    <property type="evidence" value="ECO:0007669"/>
    <property type="project" value="InterPro"/>
</dbReference>
<dbReference type="EnsemblMetazoa" id="XM_019997852.1">
    <property type="protein sequence ID" value="XP_019853411.1"/>
    <property type="gene ID" value="LOC100633938"/>
</dbReference>
<dbReference type="PANTHER" id="PTHR46457:SF1">
    <property type="entry name" value="DNA REPAIR PROTEIN RAD51 HOMOLOG 4"/>
    <property type="match status" value="1"/>
</dbReference>
<protein>
    <recommendedName>
        <fullName evidence="3">RecA family profile 1 domain-containing protein</fullName>
    </recommendedName>
</protein>
<dbReference type="GO" id="GO:0000724">
    <property type="term" value="P:double-strand break repair via homologous recombination"/>
    <property type="evidence" value="ECO:0007669"/>
    <property type="project" value="TreeGrafter"/>
</dbReference>
<evidence type="ECO:0000313" key="5">
    <source>
        <dbReference type="Proteomes" id="UP000007879"/>
    </source>
</evidence>
<dbReference type="SUPFAM" id="SSF52540">
    <property type="entry name" value="P-loop containing nucleoside triphosphate hydrolases"/>
    <property type="match status" value="1"/>
</dbReference>
<name>A0A1X7ULY8_AMPQE</name>
<dbReference type="GO" id="GO:0000723">
    <property type="term" value="P:telomere maintenance"/>
    <property type="evidence" value="ECO:0007669"/>
    <property type="project" value="TreeGrafter"/>
</dbReference>
<dbReference type="KEGG" id="aqu:100633938"/>
<dbReference type="GO" id="GO:0003697">
    <property type="term" value="F:single-stranded DNA binding"/>
    <property type="evidence" value="ECO:0007669"/>
    <property type="project" value="TreeGrafter"/>
</dbReference>
<accession>A0A1X7ULY8</accession>
<gene>
    <name evidence="4" type="primary">100633938</name>
</gene>
<reference evidence="5" key="1">
    <citation type="journal article" date="2010" name="Nature">
        <title>The Amphimedon queenslandica genome and the evolution of animal complexity.</title>
        <authorList>
            <person name="Srivastava M."/>
            <person name="Simakov O."/>
            <person name="Chapman J."/>
            <person name="Fahey B."/>
            <person name="Gauthier M.E."/>
            <person name="Mitros T."/>
            <person name="Richards G.S."/>
            <person name="Conaco C."/>
            <person name="Dacre M."/>
            <person name="Hellsten U."/>
            <person name="Larroux C."/>
            <person name="Putnam N.H."/>
            <person name="Stanke M."/>
            <person name="Adamska M."/>
            <person name="Darling A."/>
            <person name="Degnan S.M."/>
            <person name="Oakley T.H."/>
            <person name="Plachetzki D.C."/>
            <person name="Zhai Y."/>
            <person name="Adamski M."/>
            <person name="Calcino A."/>
            <person name="Cummins S.F."/>
            <person name="Goodstein D.M."/>
            <person name="Harris C."/>
            <person name="Jackson D.J."/>
            <person name="Leys S.P."/>
            <person name="Shu S."/>
            <person name="Woodcroft B.J."/>
            <person name="Vervoort M."/>
            <person name="Kosik K.S."/>
            <person name="Manning G."/>
            <person name="Degnan B.M."/>
            <person name="Rokhsar D.S."/>
        </authorList>
    </citation>
    <scope>NUCLEOTIDE SEQUENCE [LARGE SCALE GENOMIC DNA]</scope>
</reference>
<organism evidence="4">
    <name type="scientific">Amphimedon queenslandica</name>
    <name type="common">Sponge</name>
    <dbReference type="NCBI Taxonomy" id="400682"/>
    <lineage>
        <taxon>Eukaryota</taxon>
        <taxon>Metazoa</taxon>
        <taxon>Porifera</taxon>
        <taxon>Demospongiae</taxon>
        <taxon>Heteroscleromorpha</taxon>
        <taxon>Haplosclerida</taxon>
        <taxon>Niphatidae</taxon>
        <taxon>Amphimedon</taxon>
    </lineage>
</organism>
<dbReference type="GO" id="GO:0042148">
    <property type="term" value="P:DNA strand invasion"/>
    <property type="evidence" value="ECO:0007669"/>
    <property type="project" value="TreeGrafter"/>
</dbReference>
<dbReference type="AlphaFoldDB" id="A0A1X7ULY8"/>
<dbReference type="GO" id="GO:0005524">
    <property type="term" value="F:ATP binding"/>
    <property type="evidence" value="ECO:0007669"/>
    <property type="project" value="InterPro"/>
</dbReference>
<dbReference type="InParanoid" id="A0A1X7ULY8"/>
<dbReference type="Proteomes" id="UP000007879">
    <property type="component" value="Unassembled WGS sequence"/>
</dbReference>
<dbReference type="PANTHER" id="PTHR46457">
    <property type="entry name" value="DNA REPAIR PROTEIN RAD51 HOMOLOG 4"/>
    <property type="match status" value="1"/>
</dbReference>
<proteinExistence type="predicted"/>
<keyword evidence="2" id="KW-0539">Nucleus</keyword>
<dbReference type="OrthoDB" id="336321at2759"/>
<reference evidence="4" key="2">
    <citation type="submission" date="2017-05" db="UniProtKB">
        <authorList>
            <consortium name="EnsemblMetazoa"/>
        </authorList>
    </citation>
    <scope>IDENTIFICATION</scope>
</reference>
<dbReference type="GO" id="GO:0005657">
    <property type="term" value="C:replication fork"/>
    <property type="evidence" value="ECO:0007669"/>
    <property type="project" value="TreeGrafter"/>
</dbReference>
<dbReference type="InterPro" id="IPR051988">
    <property type="entry name" value="HRR_RAD51_Paralog"/>
</dbReference>
<feature type="domain" description="RecA family profile 1" evidence="3">
    <location>
        <begin position="80"/>
        <end position="250"/>
    </location>
</feature>
<dbReference type="GO" id="GO:0033063">
    <property type="term" value="C:Rad51B-Rad51C-Rad51D-XRCC2 complex"/>
    <property type="evidence" value="ECO:0007669"/>
    <property type="project" value="TreeGrafter"/>
</dbReference>
<comment type="subcellular location">
    <subcellularLocation>
        <location evidence="1">Nucleus</location>
    </subcellularLocation>
</comment>
<dbReference type="GO" id="GO:0000400">
    <property type="term" value="F:four-way junction DNA binding"/>
    <property type="evidence" value="ECO:0007669"/>
    <property type="project" value="TreeGrafter"/>
</dbReference>
<dbReference type="Pfam" id="PF08423">
    <property type="entry name" value="Rad51"/>
    <property type="match status" value="1"/>
</dbReference>
<evidence type="ECO:0000259" key="3">
    <source>
        <dbReference type="PROSITE" id="PS50162"/>
    </source>
</evidence>
<sequence>MPVLSPSLCPLLTKEAIHELEEAAGIRTVFDFVTGESADIANKISLLSLQDVLSIRRSLLSIYSSFPVTAANLWEQMKTSSAFLSTGIPSIDSLLGGGVFTGELTEISGQSSVGKTQLCLNASAHTIVHTMSTAVYIDTNGSFSSLRLKQFIPTEEYQQDGDILKKLVVFQVSNLFELLQLIQDLKESIRKQASEFYSQLHLIVIDSLVSLLIPLMGNQLLPHLVQLIRDLQGLAHSQSIAILYTSSNDLFSFYGHNSAKPLLLKALSSAPHVKLSLSTIGDKKIAVLEKSQRLRSGSTVNLT</sequence>
<dbReference type="InterPro" id="IPR027417">
    <property type="entry name" value="P-loop_NTPase"/>
</dbReference>
<dbReference type="InterPro" id="IPR020588">
    <property type="entry name" value="RecA_ATP-bd"/>
</dbReference>